<proteinExistence type="predicted"/>
<reference evidence="6" key="1">
    <citation type="submission" date="2023-03" db="EMBL/GenBank/DDBJ databases">
        <title>Actinorhabdospora filicis NBRC 111898.</title>
        <authorList>
            <person name="Ichikawa N."/>
            <person name="Sato H."/>
            <person name="Tonouchi N."/>
        </authorList>
    </citation>
    <scope>NUCLEOTIDE SEQUENCE</scope>
    <source>
        <strain evidence="6">NBRC 111898</strain>
    </source>
</reference>
<feature type="transmembrane region" description="Helical" evidence="5">
    <location>
        <begin position="7"/>
        <end position="24"/>
    </location>
</feature>
<dbReference type="Proteomes" id="UP001165079">
    <property type="component" value="Unassembled WGS sequence"/>
</dbReference>
<dbReference type="EMBL" id="BSTX01000004">
    <property type="protein sequence ID" value="GLZ80843.1"/>
    <property type="molecule type" value="Genomic_DNA"/>
</dbReference>
<evidence type="ECO:0000256" key="3">
    <source>
        <dbReference type="ARBA" id="ARBA00022989"/>
    </source>
</evidence>
<organism evidence="6 7">
    <name type="scientific">Actinorhabdospora filicis</name>
    <dbReference type="NCBI Taxonomy" id="1785913"/>
    <lineage>
        <taxon>Bacteria</taxon>
        <taxon>Bacillati</taxon>
        <taxon>Actinomycetota</taxon>
        <taxon>Actinomycetes</taxon>
        <taxon>Micromonosporales</taxon>
        <taxon>Micromonosporaceae</taxon>
        <taxon>Actinorhabdospora</taxon>
    </lineage>
</organism>
<name>A0A9W6WC92_9ACTN</name>
<feature type="transmembrane region" description="Helical" evidence="5">
    <location>
        <begin position="69"/>
        <end position="89"/>
    </location>
</feature>
<comment type="subcellular location">
    <subcellularLocation>
        <location evidence="1">Membrane</location>
        <topology evidence="1">Multi-pass membrane protein</topology>
    </subcellularLocation>
</comment>
<dbReference type="AlphaFoldDB" id="A0A9W6WC92"/>
<evidence type="ECO:0000256" key="2">
    <source>
        <dbReference type="ARBA" id="ARBA00022692"/>
    </source>
</evidence>
<dbReference type="InterPro" id="IPR032808">
    <property type="entry name" value="DoxX"/>
</dbReference>
<keyword evidence="3 5" id="KW-1133">Transmembrane helix</keyword>
<evidence type="ECO:0000256" key="1">
    <source>
        <dbReference type="ARBA" id="ARBA00004141"/>
    </source>
</evidence>
<accession>A0A9W6WC92</accession>
<dbReference type="Pfam" id="PF13564">
    <property type="entry name" value="DoxX_2"/>
    <property type="match status" value="1"/>
</dbReference>
<evidence type="ECO:0000313" key="7">
    <source>
        <dbReference type="Proteomes" id="UP001165079"/>
    </source>
</evidence>
<keyword evidence="4 5" id="KW-0472">Membrane</keyword>
<evidence type="ECO:0000256" key="4">
    <source>
        <dbReference type="ARBA" id="ARBA00023136"/>
    </source>
</evidence>
<sequence length="115" mass="12425">MELAYKIVTVVAALWVAFSAYSLWTKKAYTADPLRAYGVDEKFWGVLGALKLAGAVGLVVGFWIPFLGVAAGIGLILYFLGALVFIVRAKWFGHIAAPMMYLLPVGASLILMSLI</sequence>
<comment type="caution">
    <text evidence="6">The sequence shown here is derived from an EMBL/GenBank/DDBJ whole genome shotgun (WGS) entry which is preliminary data.</text>
</comment>
<evidence type="ECO:0000256" key="5">
    <source>
        <dbReference type="SAM" id="Phobius"/>
    </source>
</evidence>
<gene>
    <name evidence="6" type="ORF">Afil01_56500</name>
</gene>
<protein>
    <submittedName>
        <fullName evidence="6">Membrane protein</fullName>
    </submittedName>
</protein>
<dbReference type="RefSeq" id="WP_285666110.1">
    <property type="nucleotide sequence ID" value="NZ_BSTX01000004.1"/>
</dbReference>
<feature type="transmembrane region" description="Helical" evidence="5">
    <location>
        <begin position="95"/>
        <end position="114"/>
    </location>
</feature>
<keyword evidence="7" id="KW-1185">Reference proteome</keyword>
<dbReference type="GO" id="GO:0016020">
    <property type="term" value="C:membrane"/>
    <property type="evidence" value="ECO:0007669"/>
    <property type="project" value="UniProtKB-SubCell"/>
</dbReference>
<feature type="transmembrane region" description="Helical" evidence="5">
    <location>
        <begin position="44"/>
        <end position="64"/>
    </location>
</feature>
<evidence type="ECO:0000313" key="6">
    <source>
        <dbReference type="EMBL" id="GLZ80843.1"/>
    </source>
</evidence>
<keyword evidence="2 5" id="KW-0812">Transmembrane</keyword>